<proteinExistence type="predicted"/>
<feature type="signal peptide" evidence="1">
    <location>
        <begin position="1"/>
        <end position="23"/>
    </location>
</feature>
<name>A0ABS0I1T5_9BACT</name>
<accession>A0ABS0I1T5</accession>
<dbReference type="Proteomes" id="UP000618931">
    <property type="component" value="Unassembled WGS sequence"/>
</dbReference>
<evidence type="ECO:0000313" key="2">
    <source>
        <dbReference type="EMBL" id="MBF9220906.1"/>
    </source>
</evidence>
<comment type="caution">
    <text evidence="2">The sequence shown here is derived from an EMBL/GenBank/DDBJ whole genome shotgun (WGS) entry which is preliminary data.</text>
</comment>
<evidence type="ECO:0000256" key="1">
    <source>
        <dbReference type="SAM" id="SignalP"/>
    </source>
</evidence>
<feature type="chain" id="PRO_5045401326" description="Outer membrane protein beta-barrel domain-containing protein" evidence="1">
    <location>
        <begin position="24"/>
        <end position="296"/>
    </location>
</feature>
<evidence type="ECO:0000313" key="3">
    <source>
        <dbReference type="Proteomes" id="UP000618931"/>
    </source>
</evidence>
<reference evidence="2 3" key="1">
    <citation type="submission" date="2020-11" db="EMBL/GenBank/DDBJ databases">
        <authorList>
            <person name="Kim M.K."/>
        </authorList>
    </citation>
    <scope>NUCLEOTIDE SEQUENCE [LARGE SCALE GENOMIC DNA]</scope>
    <source>
        <strain evidence="2 3">BT662</strain>
    </source>
</reference>
<protein>
    <recommendedName>
        <fullName evidence="4">Outer membrane protein beta-barrel domain-containing protein</fullName>
    </recommendedName>
</protein>
<dbReference type="RefSeq" id="WP_196292331.1">
    <property type="nucleotide sequence ID" value="NZ_JADQDM010000002.1"/>
</dbReference>
<organism evidence="2 3">
    <name type="scientific">Hymenobacter ruricola</name>
    <dbReference type="NCBI Taxonomy" id="2791023"/>
    <lineage>
        <taxon>Bacteria</taxon>
        <taxon>Pseudomonadati</taxon>
        <taxon>Bacteroidota</taxon>
        <taxon>Cytophagia</taxon>
        <taxon>Cytophagales</taxon>
        <taxon>Hymenobacteraceae</taxon>
        <taxon>Hymenobacter</taxon>
    </lineage>
</organism>
<evidence type="ECO:0008006" key="4">
    <source>
        <dbReference type="Google" id="ProtNLM"/>
    </source>
</evidence>
<dbReference type="EMBL" id="JADQDM010000002">
    <property type="protein sequence ID" value="MBF9220906.1"/>
    <property type="molecule type" value="Genomic_DNA"/>
</dbReference>
<keyword evidence="3" id="KW-1185">Reference proteome</keyword>
<gene>
    <name evidence="2" type="ORF">I2H31_07315</name>
</gene>
<keyword evidence="1" id="KW-0732">Signal</keyword>
<sequence>MFRRFVAVFAVLPALLASSFAHAQTGSPEPAKIETSRSVELRGGYTSGRFSHGTEDIHSSFSLFGGGGNSRPGVAVEHRFDGLLLGADYALAQHRPGRSTTTLRVGLDVVSAADRLRIGDGRRATVGLLAAHPHMSVDIQKNRWQTRVGVGMLVGRVGYYGQEKSFDLLSTNIVVDTVRAVPTFQFEMNWNHWVQYELGYGGNGLLGLANPTSYLGVGTGFGPRSPLALVVGVSSAASLNFERSASSFTYARVALAPAGKPWQANAFATFGSGQYQRMAVQVGYTLPGKAARSAGH</sequence>